<evidence type="ECO:0000256" key="6">
    <source>
        <dbReference type="ARBA" id="ARBA00023136"/>
    </source>
</evidence>
<proteinExistence type="inferred from homology"/>
<evidence type="ECO:0000256" key="7">
    <source>
        <dbReference type="ARBA" id="ARBA00023237"/>
    </source>
</evidence>
<keyword evidence="4" id="KW-0812">Transmembrane</keyword>
<sequence>MKIKYLLSVIAIVAVTKNSFAQYSQDAVRFSGAQTGSTARIKAVGNAGTAIGGDLSSISGNPAGLGFFTKSELSLTPEYNNIKVNSTYQSTHGTDTKSSGNLNHAAFVIYQQLNRPKGTDRSKGWLSFNYGGGYSRTNNFYENINYAGSNGTNSINDYYASQANQFGIDIGTLAGNAYDHNLIDNYGTNANPNYKSNAFPGVDQQSIITRTGGQSALDFAFGANYSNKFYIGLGVSFTDVRFNSLSNFYEDGALSVLEGSPTPVAVTRDYSSKFTQDQNTRGSGFSGRIGAIFKPVDAVRLGAVINTPTYYTIDDSYNESLATSISNGSRFEDGPQNYSLTYNMRTPWKFSGGASIFIKSFGFITGDIEYIDYSSTHISSDENFNADKDDNPAIRSLYQSAVNYHVGAEARIASFFLLRGGYGIQGKARRDDNASDIKTVSGGVGLRFGAYYLDATYTHATGSQTVYPYEVGSASPGALLNRTLDNGYLTLGYRF</sequence>
<keyword evidence="3" id="KW-1134">Transmembrane beta strand</keyword>
<feature type="signal peptide" evidence="8">
    <location>
        <begin position="1"/>
        <end position="21"/>
    </location>
</feature>
<evidence type="ECO:0000256" key="4">
    <source>
        <dbReference type="ARBA" id="ARBA00022692"/>
    </source>
</evidence>
<keyword evidence="10" id="KW-1185">Reference proteome</keyword>
<evidence type="ECO:0000256" key="8">
    <source>
        <dbReference type="SAM" id="SignalP"/>
    </source>
</evidence>
<dbReference type="RefSeq" id="WP_191187169.1">
    <property type="nucleotide sequence ID" value="NZ_JACWMY010000001.1"/>
</dbReference>
<dbReference type="SUPFAM" id="SSF56935">
    <property type="entry name" value="Porins"/>
    <property type="match status" value="1"/>
</dbReference>
<reference evidence="9 10" key="1">
    <citation type="submission" date="2020-09" db="EMBL/GenBank/DDBJ databases">
        <title>Novel species of Mucilaginibacter isolated from a glacier on the Tibetan Plateau.</title>
        <authorList>
            <person name="Liu Q."/>
            <person name="Xin Y.-H."/>
        </authorList>
    </citation>
    <scope>NUCLEOTIDE SEQUENCE [LARGE SCALE GENOMIC DNA]</scope>
    <source>
        <strain evidence="9 10">ZT4R22</strain>
    </source>
</reference>
<evidence type="ECO:0000256" key="3">
    <source>
        <dbReference type="ARBA" id="ARBA00022452"/>
    </source>
</evidence>
<dbReference type="InterPro" id="IPR005017">
    <property type="entry name" value="OMPP1/FadL/TodX"/>
</dbReference>
<evidence type="ECO:0000256" key="1">
    <source>
        <dbReference type="ARBA" id="ARBA00004571"/>
    </source>
</evidence>
<dbReference type="Proteomes" id="UP000606600">
    <property type="component" value="Unassembled WGS sequence"/>
</dbReference>
<comment type="similarity">
    <text evidence="2">Belongs to the OmpP1/FadL family.</text>
</comment>
<evidence type="ECO:0000256" key="5">
    <source>
        <dbReference type="ARBA" id="ARBA00022729"/>
    </source>
</evidence>
<keyword evidence="6" id="KW-0472">Membrane</keyword>
<accession>A0ABR7WJI7</accession>
<dbReference type="EMBL" id="JACWMY010000001">
    <property type="protein sequence ID" value="MBD1362488.1"/>
    <property type="molecule type" value="Genomic_DNA"/>
</dbReference>
<keyword evidence="7" id="KW-0998">Cell outer membrane</keyword>
<gene>
    <name evidence="9" type="ORF">IDJ77_01580</name>
</gene>
<evidence type="ECO:0000313" key="10">
    <source>
        <dbReference type="Proteomes" id="UP000606600"/>
    </source>
</evidence>
<dbReference type="Gene3D" id="2.40.160.60">
    <property type="entry name" value="Outer membrane protein transport protein (OMPP1/FadL/TodX)"/>
    <property type="match status" value="1"/>
</dbReference>
<comment type="subcellular location">
    <subcellularLocation>
        <location evidence="1">Cell outer membrane</location>
        <topology evidence="1">Multi-pass membrane protein</topology>
    </subcellularLocation>
</comment>
<dbReference type="PANTHER" id="PTHR35093:SF8">
    <property type="entry name" value="OUTER MEMBRANE PROTEIN NMB0088-RELATED"/>
    <property type="match status" value="1"/>
</dbReference>
<organism evidence="9 10">
    <name type="scientific">Mucilaginibacter pankratovii</name>
    <dbReference type="NCBI Taxonomy" id="2772110"/>
    <lineage>
        <taxon>Bacteria</taxon>
        <taxon>Pseudomonadati</taxon>
        <taxon>Bacteroidota</taxon>
        <taxon>Sphingobacteriia</taxon>
        <taxon>Sphingobacteriales</taxon>
        <taxon>Sphingobacteriaceae</taxon>
        <taxon>Mucilaginibacter</taxon>
    </lineage>
</organism>
<feature type="chain" id="PRO_5046029368" evidence="8">
    <location>
        <begin position="22"/>
        <end position="495"/>
    </location>
</feature>
<dbReference type="PANTHER" id="PTHR35093">
    <property type="entry name" value="OUTER MEMBRANE PROTEIN NMB0088-RELATED"/>
    <property type="match status" value="1"/>
</dbReference>
<protein>
    <submittedName>
        <fullName evidence="9">Outer membrane protein transport protein</fullName>
    </submittedName>
</protein>
<comment type="caution">
    <text evidence="9">The sequence shown here is derived from an EMBL/GenBank/DDBJ whole genome shotgun (WGS) entry which is preliminary data.</text>
</comment>
<evidence type="ECO:0000256" key="2">
    <source>
        <dbReference type="ARBA" id="ARBA00008163"/>
    </source>
</evidence>
<keyword evidence="5 8" id="KW-0732">Signal</keyword>
<evidence type="ECO:0000313" key="9">
    <source>
        <dbReference type="EMBL" id="MBD1362488.1"/>
    </source>
</evidence>
<name>A0ABR7WJI7_9SPHI</name>